<dbReference type="SUPFAM" id="SSF47781">
    <property type="entry name" value="RuvA domain 2-like"/>
    <property type="match status" value="1"/>
</dbReference>
<dbReference type="InterPro" id="IPR010994">
    <property type="entry name" value="RuvA_2-like"/>
</dbReference>
<dbReference type="FunFam" id="3.30.420.340:FF:000001">
    <property type="entry name" value="UvrABC system protein C"/>
    <property type="match status" value="1"/>
</dbReference>
<dbReference type="SMART" id="SM00465">
    <property type="entry name" value="GIYc"/>
    <property type="match status" value="1"/>
</dbReference>
<dbReference type="SUPFAM" id="SSF46600">
    <property type="entry name" value="C-terminal UvrC-binding domain of UvrB"/>
    <property type="match status" value="1"/>
</dbReference>
<keyword evidence="5" id="KW-0234">DNA repair</keyword>
<dbReference type="Gene3D" id="1.10.150.20">
    <property type="entry name" value="5' to 3' exonuclease, C-terminal subdomain"/>
    <property type="match status" value="1"/>
</dbReference>
<dbReference type="InterPro" id="IPR001162">
    <property type="entry name" value="UvrC_RNase_H_dom"/>
</dbReference>
<reference evidence="9" key="1">
    <citation type="submission" date="2018-05" db="EMBL/GenBank/DDBJ databases">
        <authorList>
            <person name="Lanie J.A."/>
            <person name="Ng W.-L."/>
            <person name="Kazmierczak K.M."/>
            <person name="Andrzejewski T.M."/>
            <person name="Davidsen T.M."/>
            <person name="Wayne K.J."/>
            <person name="Tettelin H."/>
            <person name="Glass J.I."/>
            <person name="Rusch D."/>
            <person name="Podicherti R."/>
            <person name="Tsui H.-C.T."/>
            <person name="Winkler M.E."/>
        </authorList>
    </citation>
    <scope>NUCLEOTIDE SEQUENCE</scope>
</reference>
<dbReference type="PANTHER" id="PTHR30562:SF1">
    <property type="entry name" value="UVRABC SYSTEM PROTEIN C"/>
    <property type="match status" value="1"/>
</dbReference>
<organism evidence="9">
    <name type="scientific">marine metagenome</name>
    <dbReference type="NCBI Taxonomy" id="408172"/>
    <lineage>
        <taxon>unclassified sequences</taxon>
        <taxon>metagenomes</taxon>
        <taxon>ecological metagenomes</taxon>
    </lineage>
</organism>
<gene>
    <name evidence="9" type="ORF">METZ01_LOCUS57527</name>
</gene>
<evidence type="ECO:0000259" key="8">
    <source>
        <dbReference type="PROSITE" id="PS50165"/>
    </source>
</evidence>
<protein>
    <recommendedName>
        <fullName evidence="10">GIY-YIG domain-containing protein</fullName>
    </recommendedName>
</protein>
<keyword evidence="2" id="KW-0227">DNA damage</keyword>
<feature type="domain" description="GIY-YIG" evidence="7">
    <location>
        <begin position="14"/>
        <end position="93"/>
    </location>
</feature>
<evidence type="ECO:0000256" key="3">
    <source>
        <dbReference type="ARBA" id="ARBA00022769"/>
    </source>
</evidence>
<evidence type="ECO:0000256" key="6">
    <source>
        <dbReference type="ARBA" id="ARBA00023236"/>
    </source>
</evidence>
<dbReference type="InterPro" id="IPR038476">
    <property type="entry name" value="UvrC_RNase_H_dom_sf"/>
</dbReference>
<evidence type="ECO:0000259" key="7">
    <source>
        <dbReference type="PROSITE" id="PS50164"/>
    </source>
</evidence>
<keyword evidence="4" id="KW-0267">Excision nuclease</keyword>
<evidence type="ECO:0000256" key="1">
    <source>
        <dbReference type="ARBA" id="ARBA00022490"/>
    </source>
</evidence>
<accession>A0A381STN2</accession>
<dbReference type="InterPro" id="IPR036876">
    <property type="entry name" value="UVR_dom_sf"/>
</dbReference>
<feature type="domain" description="UvrC family homology region profile" evidence="8">
    <location>
        <begin position="258"/>
        <end position="485"/>
    </location>
</feature>
<evidence type="ECO:0000256" key="2">
    <source>
        <dbReference type="ARBA" id="ARBA00022763"/>
    </source>
</evidence>
<keyword evidence="6" id="KW-0742">SOS response</keyword>
<name>A0A381STN2_9ZZZZ</name>
<dbReference type="Gene3D" id="3.30.420.340">
    <property type="entry name" value="UvrC, RNAse H endonuclease domain"/>
    <property type="match status" value="1"/>
</dbReference>
<dbReference type="PROSITE" id="PS50164">
    <property type="entry name" value="GIY_YIG"/>
    <property type="match status" value="1"/>
</dbReference>
<evidence type="ECO:0000313" key="9">
    <source>
        <dbReference type="EMBL" id="SVA04673.1"/>
    </source>
</evidence>
<dbReference type="SUPFAM" id="SSF82771">
    <property type="entry name" value="GIY-YIG endonuclease"/>
    <property type="match status" value="1"/>
</dbReference>
<dbReference type="InterPro" id="IPR035901">
    <property type="entry name" value="GIY-YIG_endonuc_sf"/>
</dbReference>
<proteinExistence type="inferred from homology"/>
<dbReference type="GO" id="GO:0006289">
    <property type="term" value="P:nucleotide-excision repair"/>
    <property type="evidence" value="ECO:0007669"/>
    <property type="project" value="InterPro"/>
</dbReference>
<dbReference type="InterPro" id="IPR001943">
    <property type="entry name" value="UVR_dom"/>
</dbReference>
<dbReference type="NCBIfam" id="NF001824">
    <property type="entry name" value="PRK00558.1-5"/>
    <property type="match status" value="1"/>
</dbReference>
<dbReference type="InterPro" id="IPR050066">
    <property type="entry name" value="UvrABC_protein_C"/>
</dbReference>
<dbReference type="FunFam" id="3.40.1440.10:FF:000001">
    <property type="entry name" value="UvrABC system protein C"/>
    <property type="match status" value="1"/>
</dbReference>
<dbReference type="Pfam" id="PF02151">
    <property type="entry name" value="UVR"/>
    <property type="match status" value="1"/>
</dbReference>
<dbReference type="GO" id="GO:0009381">
    <property type="term" value="F:excinuclease ABC activity"/>
    <property type="evidence" value="ECO:0007669"/>
    <property type="project" value="InterPro"/>
</dbReference>
<dbReference type="CDD" id="cd10434">
    <property type="entry name" value="GIY-YIG_UvrC_Cho"/>
    <property type="match status" value="1"/>
</dbReference>
<dbReference type="NCBIfam" id="TIGR00194">
    <property type="entry name" value="uvrC"/>
    <property type="match status" value="1"/>
</dbReference>
<evidence type="ECO:0000256" key="4">
    <source>
        <dbReference type="ARBA" id="ARBA00022881"/>
    </source>
</evidence>
<keyword evidence="1" id="KW-0963">Cytoplasm</keyword>
<dbReference type="Pfam" id="PF01541">
    <property type="entry name" value="GIY-YIG"/>
    <property type="match status" value="1"/>
</dbReference>
<dbReference type="GO" id="GO:0009432">
    <property type="term" value="P:SOS response"/>
    <property type="evidence" value="ECO:0007669"/>
    <property type="project" value="UniProtKB-KW"/>
</dbReference>
<dbReference type="Gene3D" id="3.40.1440.10">
    <property type="entry name" value="GIY-YIG endonuclease"/>
    <property type="match status" value="1"/>
</dbReference>
<dbReference type="InterPro" id="IPR047296">
    <property type="entry name" value="GIY-YIG_UvrC_Cho"/>
</dbReference>
<dbReference type="GO" id="GO:0009380">
    <property type="term" value="C:excinuclease repair complex"/>
    <property type="evidence" value="ECO:0007669"/>
    <property type="project" value="InterPro"/>
</dbReference>
<sequence>MNDLLNNKITTIPQKPGVYQFINDKGEIIYIGKAKNLRTRVRSYFQKNKYQTPKNQSMIKRILDLEWIVVSSEVEALLTEANLIKENKPHYNINLKDDKSFPYIRITKEAYPRIFITREIVKDGSRYFGPYTDVYVLRRSLKAVHKIFPIRSCDFLLDKKTIQSLKVDLCLDYHIKKCDGPCQNLISEDEYNKMIKRVISFLQGRTTETEVYINDQMLKAANDTRYEDAGMYRDQLNAIKNFKDRQRKVAADFDDRDVIALSRKDNMCISVIVRIRNGRIHSREKISMNISDETDSDIIELVITQFYLNSDFIPKVLNVSDIPTNKTQLIHWLKEKRNGNIEIKLPIKGDKAREIRLAEQNAKLLLGEWIINRTKRRELIPKMIQQLQEDLQLNIPPRRIEAFDISHLGGEDTVASMVSFIDGKAKKSEYRKYKIKGVNGIDDFAAMREVVVRRYRRLKDEKLSYPDLILIDGGKGQLNMAISALRDLGLDYLLVIGLAKRLEEVFVPGNSDPQSIPKNSPGLILLRKIRDEAHRFALTYQKQKRNKKVRESIFDSVNGMGPKRIQSLLRSFEGIENIANADSNIIADKANIPLKIAEDIFLVAKQFQMKQKSK</sequence>
<evidence type="ECO:0000256" key="5">
    <source>
        <dbReference type="ARBA" id="ARBA00023204"/>
    </source>
</evidence>
<dbReference type="PROSITE" id="PS50165">
    <property type="entry name" value="UVRC"/>
    <property type="match status" value="1"/>
</dbReference>
<dbReference type="PANTHER" id="PTHR30562">
    <property type="entry name" value="UVRC/OXIDOREDUCTASE"/>
    <property type="match status" value="1"/>
</dbReference>
<keyword evidence="3" id="KW-0228">DNA excision</keyword>
<dbReference type="InterPro" id="IPR004791">
    <property type="entry name" value="UvrC"/>
</dbReference>
<dbReference type="InterPro" id="IPR000305">
    <property type="entry name" value="GIY-YIG_endonuc"/>
</dbReference>
<evidence type="ECO:0008006" key="10">
    <source>
        <dbReference type="Google" id="ProtNLM"/>
    </source>
</evidence>
<dbReference type="Pfam" id="PF22920">
    <property type="entry name" value="UvrC_RNaseH"/>
    <property type="match status" value="1"/>
</dbReference>
<dbReference type="AlphaFoldDB" id="A0A381STN2"/>
<dbReference type="EMBL" id="UINC01003251">
    <property type="protein sequence ID" value="SVA04673.1"/>
    <property type="molecule type" value="Genomic_DNA"/>
</dbReference>
<dbReference type="HAMAP" id="MF_00203">
    <property type="entry name" value="UvrC"/>
    <property type="match status" value="1"/>
</dbReference>
<dbReference type="Pfam" id="PF08459">
    <property type="entry name" value="UvrC_RNaseH_dom"/>
    <property type="match status" value="1"/>
</dbReference>